<comment type="caution">
    <text evidence="3">The sequence shown here is derived from an EMBL/GenBank/DDBJ whole genome shotgun (WGS) entry which is preliminary data.</text>
</comment>
<dbReference type="InterPro" id="IPR021896">
    <property type="entry name" value="THAP9-like_HTH"/>
</dbReference>
<name>A0A8K0C8B6_IGNLU</name>
<organism evidence="3 4">
    <name type="scientific">Ignelater luminosus</name>
    <name type="common">Cucubano</name>
    <name type="synonym">Pyrophorus luminosus</name>
    <dbReference type="NCBI Taxonomy" id="2038154"/>
    <lineage>
        <taxon>Eukaryota</taxon>
        <taxon>Metazoa</taxon>
        <taxon>Ecdysozoa</taxon>
        <taxon>Arthropoda</taxon>
        <taxon>Hexapoda</taxon>
        <taxon>Insecta</taxon>
        <taxon>Pterygota</taxon>
        <taxon>Neoptera</taxon>
        <taxon>Endopterygota</taxon>
        <taxon>Coleoptera</taxon>
        <taxon>Polyphaga</taxon>
        <taxon>Elateriformia</taxon>
        <taxon>Elateroidea</taxon>
        <taxon>Elateridae</taxon>
        <taxon>Agrypninae</taxon>
        <taxon>Pyrophorini</taxon>
        <taxon>Ignelater</taxon>
    </lineage>
</organism>
<dbReference type="Pfam" id="PF12017">
    <property type="entry name" value="Tnp_P_element"/>
    <property type="match status" value="1"/>
</dbReference>
<keyword evidence="4" id="KW-1185">Reference proteome</keyword>
<dbReference type="OrthoDB" id="10070386at2759"/>
<dbReference type="AlphaFoldDB" id="A0A8K0C8B6"/>
<dbReference type="Pfam" id="PF21787">
    <property type="entry name" value="TNP-like_RNaseH_N"/>
    <property type="match status" value="1"/>
</dbReference>
<feature type="domain" description="Transposable element P transposase-like RNase H" evidence="2">
    <location>
        <begin position="75"/>
        <end position="174"/>
    </location>
</feature>
<evidence type="ECO:0000313" key="3">
    <source>
        <dbReference type="EMBL" id="KAF2879652.1"/>
    </source>
</evidence>
<dbReference type="InterPro" id="IPR048365">
    <property type="entry name" value="TNP-like_RNaseH_N"/>
</dbReference>
<dbReference type="Proteomes" id="UP000801492">
    <property type="component" value="Unassembled WGS sequence"/>
</dbReference>
<protein>
    <submittedName>
        <fullName evidence="3">Uncharacterized protein</fullName>
    </submittedName>
</protein>
<evidence type="ECO:0000259" key="1">
    <source>
        <dbReference type="Pfam" id="PF12017"/>
    </source>
</evidence>
<evidence type="ECO:0000313" key="4">
    <source>
        <dbReference type="Proteomes" id="UP000801492"/>
    </source>
</evidence>
<evidence type="ECO:0000259" key="2">
    <source>
        <dbReference type="Pfam" id="PF21787"/>
    </source>
</evidence>
<dbReference type="EMBL" id="VTPC01091103">
    <property type="protein sequence ID" value="KAF2879652.1"/>
    <property type="molecule type" value="Genomic_DNA"/>
</dbReference>
<feature type="domain" description="THAP9-like helix-turn-helix" evidence="1">
    <location>
        <begin position="13"/>
        <end position="68"/>
    </location>
</feature>
<reference evidence="3" key="1">
    <citation type="submission" date="2019-08" db="EMBL/GenBank/DDBJ databases">
        <title>The genome of the North American firefly Photinus pyralis.</title>
        <authorList>
            <consortium name="Photinus pyralis genome working group"/>
            <person name="Fallon T.R."/>
            <person name="Sander Lower S.E."/>
            <person name="Weng J.-K."/>
        </authorList>
    </citation>
    <scope>NUCLEOTIDE SEQUENCE</scope>
    <source>
        <strain evidence="3">TRF0915ILg1</strain>
        <tissue evidence="3">Whole body</tissue>
    </source>
</reference>
<proteinExistence type="predicted"/>
<sequence>MISHIQQELSPETLQELVLKELKNKCDKYSAEIRKFALTLQFYSDKAYNYVRKAFKNLPPHPSTLRKWYSVVDGNAGFTKEPFEAIKRTQDGKEVIWNLVLDEMSIRQLVEWNGKNYYGFVNLGTNCTKEKSDYPPQAGNAIVIIAVALNSNWKVPLGHFLIDSLNSKERANLL</sequence>
<gene>
    <name evidence="3" type="ORF">ILUMI_26514</name>
</gene>
<accession>A0A8K0C8B6</accession>